<dbReference type="Proteomes" id="UP001595904">
    <property type="component" value="Unassembled WGS sequence"/>
</dbReference>
<proteinExistence type="predicted"/>
<evidence type="ECO:0000313" key="1">
    <source>
        <dbReference type="EMBL" id="MFC4308007.1"/>
    </source>
</evidence>
<organism evidence="1 2">
    <name type="scientific">Steroidobacter flavus</name>
    <dbReference type="NCBI Taxonomy" id="1842136"/>
    <lineage>
        <taxon>Bacteria</taxon>
        <taxon>Pseudomonadati</taxon>
        <taxon>Pseudomonadota</taxon>
        <taxon>Gammaproteobacteria</taxon>
        <taxon>Steroidobacterales</taxon>
        <taxon>Steroidobacteraceae</taxon>
        <taxon>Steroidobacter</taxon>
    </lineage>
</organism>
<dbReference type="RefSeq" id="WP_380594768.1">
    <property type="nucleotide sequence ID" value="NZ_JBHSDU010000001.1"/>
</dbReference>
<sequence length="86" mass="9447">MNRSLLSGRSQQRLIELHRAANVAMQELNQHHSLLIGALLGCDNATQRMMLDEHRAISAAAVEALLKLGTFLNHCRIAETSADPTT</sequence>
<protein>
    <recommendedName>
        <fullName evidence="3">GntR C-terminal domain-containing protein</fullName>
    </recommendedName>
</protein>
<gene>
    <name evidence="1" type="ORF">ACFPN2_02835</name>
</gene>
<comment type="caution">
    <text evidence="1">The sequence shown here is derived from an EMBL/GenBank/DDBJ whole genome shotgun (WGS) entry which is preliminary data.</text>
</comment>
<accession>A0ABV8SM78</accession>
<reference evidence="2" key="1">
    <citation type="journal article" date="2019" name="Int. J. Syst. Evol. Microbiol.">
        <title>The Global Catalogue of Microorganisms (GCM) 10K type strain sequencing project: providing services to taxonomists for standard genome sequencing and annotation.</title>
        <authorList>
            <consortium name="The Broad Institute Genomics Platform"/>
            <consortium name="The Broad Institute Genome Sequencing Center for Infectious Disease"/>
            <person name="Wu L."/>
            <person name="Ma J."/>
        </authorList>
    </citation>
    <scope>NUCLEOTIDE SEQUENCE [LARGE SCALE GENOMIC DNA]</scope>
    <source>
        <strain evidence="2">CGMCC 1.10759</strain>
    </source>
</reference>
<name>A0ABV8SM78_9GAMM</name>
<dbReference type="EMBL" id="JBHSDU010000001">
    <property type="protein sequence ID" value="MFC4308007.1"/>
    <property type="molecule type" value="Genomic_DNA"/>
</dbReference>
<evidence type="ECO:0000313" key="2">
    <source>
        <dbReference type="Proteomes" id="UP001595904"/>
    </source>
</evidence>
<keyword evidence="2" id="KW-1185">Reference proteome</keyword>
<evidence type="ECO:0008006" key="3">
    <source>
        <dbReference type="Google" id="ProtNLM"/>
    </source>
</evidence>